<evidence type="ECO:0000313" key="2">
    <source>
        <dbReference type="EMBL" id="KAG0711144.1"/>
    </source>
</evidence>
<evidence type="ECO:0000256" key="1">
    <source>
        <dbReference type="SAM" id="MobiDB-lite"/>
    </source>
</evidence>
<reference evidence="2" key="1">
    <citation type="submission" date="2020-07" db="EMBL/GenBank/DDBJ databases">
        <title>The High-quality genome of the commercially important snow crab, Chionoecetes opilio.</title>
        <authorList>
            <person name="Jeong J.-H."/>
            <person name="Ryu S."/>
        </authorList>
    </citation>
    <scope>NUCLEOTIDE SEQUENCE</scope>
    <source>
        <strain evidence="2">MADBK_172401_WGS</strain>
        <tissue evidence="2">Digestive gland</tissue>
    </source>
</reference>
<dbReference type="EMBL" id="JACEEZ010023598">
    <property type="protein sequence ID" value="KAG0711144.1"/>
    <property type="molecule type" value="Genomic_DNA"/>
</dbReference>
<dbReference type="OrthoDB" id="8030761at2759"/>
<keyword evidence="3" id="KW-1185">Reference proteome</keyword>
<dbReference type="AlphaFoldDB" id="A0A8J4XPN1"/>
<feature type="region of interest" description="Disordered" evidence="1">
    <location>
        <begin position="127"/>
        <end position="208"/>
    </location>
</feature>
<protein>
    <submittedName>
        <fullName evidence="2">Uncharacterized protein</fullName>
    </submittedName>
</protein>
<feature type="compositionally biased region" description="Basic and acidic residues" evidence="1">
    <location>
        <begin position="166"/>
        <end position="175"/>
    </location>
</feature>
<proteinExistence type="predicted"/>
<feature type="compositionally biased region" description="Pro residues" evidence="1">
    <location>
        <begin position="77"/>
        <end position="88"/>
    </location>
</feature>
<comment type="caution">
    <text evidence="2">The sequence shown here is derived from an EMBL/GenBank/DDBJ whole genome shotgun (WGS) entry which is preliminary data.</text>
</comment>
<evidence type="ECO:0000313" key="3">
    <source>
        <dbReference type="Proteomes" id="UP000770661"/>
    </source>
</evidence>
<sequence>MNFEQHVIKQLRRTFQVGSFDSECFKYVGLNVVTTEDGGITIDQFQYGASLNPVALSKRRALEKTTVVQSGGFNTAPPQPPFPPPPGAAPGIPSTLDFNQPPPGFPPAGLYDYYKEKSQSVKRIEKDVSDGLREATRSPSPVVIEPPPDDDDGMSDQPLRRYRSVSPEKEEEKVMLHARSRSASRSPARRNSVKQRSRSPTPPQKIRRLDMPLLIKSILNTTATTPNPPSFTLKVTPKVTLQLQVSKEGQQVKVKVSFCVSQDISNPCSL</sequence>
<gene>
    <name evidence="2" type="ORF">GWK47_021308</name>
</gene>
<feature type="region of interest" description="Disordered" evidence="1">
    <location>
        <begin position="70"/>
        <end position="111"/>
    </location>
</feature>
<accession>A0A8J4XPN1</accession>
<dbReference type="Proteomes" id="UP000770661">
    <property type="component" value="Unassembled WGS sequence"/>
</dbReference>
<feature type="compositionally biased region" description="Basic residues" evidence="1">
    <location>
        <begin position="176"/>
        <end position="197"/>
    </location>
</feature>
<feature type="compositionally biased region" description="Basic and acidic residues" evidence="1">
    <location>
        <begin position="127"/>
        <end position="136"/>
    </location>
</feature>
<name>A0A8J4XPN1_CHIOP</name>
<organism evidence="2 3">
    <name type="scientific">Chionoecetes opilio</name>
    <name type="common">Atlantic snow crab</name>
    <name type="synonym">Cancer opilio</name>
    <dbReference type="NCBI Taxonomy" id="41210"/>
    <lineage>
        <taxon>Eukaryota</taxon>
        <taxon>Metazoa</taxon>
        <taxon>Ecdysozoa</taxon>
        <taxon>Arthropoda</taxon>
        <taxon>Crustacea</taxon>
        <taxon>Multicrustacea</taxon>
        <taxon>Malacostraca</taxon>
        <taxon>Eumalacostraca</taxon>
        <taxon>Eucarida</taxon>
        <taxon>Decapoda</taxon>
        <taxon>Pleocyemata</taxon>
        <taxon>Brachyura</taxon>
        <taxon>Eubrachyura</taxon>
        <taxon>Majoidea</taxon>
        <taxon>Majidae</taxon>
        <taxon>Chionoecetes</taxon>
    </lineage>
</organism>